<protein>
    <submittedName>
        <fullName evidence="2">Alpha/beta hydrolase family protein</fullName>
    </submittedName>
</protein>
<evidence type="ECO:0000313" key="2">
    <source>
        <dbReference type="EMBL" id="TQM00217.1"/>
    </source>
</evidence>
<feature type="domain" description="DUF1023" evidence="1">
    <location>
        <begin position="134"/>
        <end position="281"/>
    </location>
</feature>
<keyword evidence="3" id="KW-1185">Reference proteome</keyword>
<gene>
    <name evidence="2" type="ORF">FB559_5925</name>
</gene>
<comment type="caution">
    <text evidence="2">The sequence shown here is derived from an EMBL/GenBank/DDBJ whole genome shotgun (WGS) entry which is preliminary data.</text>
</comment>
<dbReference type="InterPro" id="IPR029058">
    <property type="entry name" value="AB_hydrolase_fold"/>
</dbReference>
<name>A0A543CSX5_9ACTN</name>
<proteinExistence type="predicted"/>
<dbReference type="InterPro" id="IPR010427">
    <property type="entry name" value="DUF1023"/>
</dbReference>
<dbReference type="Pfam" id="PF06259">
    <property type="entry name" value="Abhydrolase_8"/>
    <property type="match status" value="1"/>
</dbReference>
<dbReference type="Proteomes" id="UP000316096">
    <property type="component" value="Unassembled WGS sequence"/>
</dbReference>
<dbReference type="GO" id="GO:0016787">
    <property type="term" value="F:hydrolase activity"/>
    <property type="evidence" value="ECO:0007669"/>
    <property type="project" value="UniProtKB-KW"/>
</dbReference>
<organism evidence="2 3">
    <name type="scientific">Actinoallomurus bryophytorum</name>
    <dbReference type="NCBI Taxonomy" id="1490222"/>
    <lineage>
        <taxon>Bacteria</taxon>
        <taxon>Bacillati</taxon>
        <taxon>Actinomycetota</taxon>
        <taxon>Actinomycetes</taxon>
        <taxon>Streptosporangiales</taxon>
        <taxon>Thermomonosporaceae</taxon>
        <taxon>Actinoallomurus</taxon>
    </lineage>
</organism>
<sequence length="365" mass="38483">MSCKSRAAAEVTERLLGIFAKSKPFLRGTPRTGVEKAEAPFARGLESSPALDGAPAVTKDQVNRSLLAEGKTRLTAERDRLVAERRWHDGGARTSRINMLNDKLAGVNAIEERLAKPPSLAHPRPYLLSFSTEGTGRVIISVGDPDTAANVVTFVPGTFSRLGRQGRAIKKIDAIALSAAKAGSPSTAVINWADYRAPQSLVPEALHTRYADGAKADLGRFLDDLRTTHEGPPSHNTVVGYSYGSLVAGVTARDVGLNVDDVVFVASPGVGVEHAGALHLTGVAADDVGAHVHTVIVRNDPVAGLRIFGPQPADPAFGGRAYESEFVSPDPWRPTDPGRAHASYFAPGSITLVNIGRIAAGLPGF</sequence>
<dbReference type="AlphaFoldDB" id="A0A543CSX5"/>
<evidence type="ECO:0000259" key="1">
    <source>
        <dbReference type="Pfam" id="PF06259"/>
    </source>
</evidence>
<dbReference type="EMBL" id="VFOZ01000001">
    <property type="protein sequence ID" value="TQM00217.1"/>
    <property type="molecule type" value="Genomic_DNA"/>
</dbReference>
<dbReference type="SUPFAM" id="SSF53474">
    <property type="entry name" value="alpha/beta-Hydrolases"/>
    <property type="match status" value="1"/>
</dbReference>
<keyword evidence="2" id="KW-0378">Hydrolase</keyword>
<accession>A0A543CSX5</accession>
<evidence type="ECO:0000313" key="3">
    <source>
        <dbReference type="Proteomes" id="UP000316096"/>
    </source>
</evidence>
<reference evidence="2 3" key="1">
    <citation type="submission" date="2019-06" db="EMBL/GenBank/DDBJ databases">
        <title>Sequencing the genomes of 1000 actinobacteria strains.</title>
        <authorList>
            <person name="Klenk H.-P."/>
        </authorList>
    </citation>
    <scope>NUCLEOTIDE SEQUENCE [LARGE SCALE GENOMIC DNA]</scope>
    <source>
        <strain evidence="2 3">DSM 102200</strain>
    </source>
</reference>